<name>A0ABX1REA6_9PSEU</name>
<feature type="compositionally biased region" description="Basic and acidic residues" evidence="1">
    <location>
        <begin position="13"/>
        <end position="22"/>
    </location>
</feature>
<feature type="region of interest" description="Disordered" evidence="1">
    <location>
        <begin position="1"/>
        <end position="22"/>
    </location>
</feature>
<reference evidence="2 3" key="1">
    <citation type="submission" date="2020-04" db="EMBL/GenBank/DDBJ databases">
        <authorList>
            <person name="Klaysubun C."/>
            <person name="Duangmal K."/>
            <person name="Lipun K."/>
        </authorList>
    </citation>
    <scope>NUCLEOTIDE SEQUENCE [LARGE SCALE GENOMIC DNA]</scope>
    <source>
        <strain evidence="2 3">JCM 11839</strain>
    </source>
</reference>
<gene>
    <name evidence="2" type="ORF">HF577_12850</name>
</gene>
<keyword evidence="2" id="KW-0808">Transferase</keyword>
<dbReference type="GO" id="GO:0032259">
    <property type="term" value="P:methylation"/>
    <property type="evidence" value="ECO:0007669"/>
    <property type="project" value="UniProtKB-KW"/>
</dbReference>
<dbReference type="InterPro" id="IPR029063">
    <property type="entry name" value="SAM-dependent_MTases_sf"/>
</dbReference>
<protein>
    <submittedName>
        <fullName evidence="2">SAM-dependent methyltransferase</fullName>
    </submittedName>
</protein>
<accession>A0ABX1REA6</accession>
<dbReference type="PIRSF" id="PIRSF017393">
    <property type="entry name" value="MTase_SAV2177"/>
    <property type="match status" value="1"/>
</dbReference>
<comment type="caution">
    <text evidence="2">The sequence shown here is derived from an EMBL/GenBank/DDBJ whole genome shotgun (WGS) entry which is preliminary data.</text>
</comment>
<keyword evidence="2" id="KW-0489">Methyltransferase</keyword>
<dbReference type="InterPro" id="IPR006764">
    <property type="entry name" value="SAM_dep_MeTrfase_SAV2177_type"/>
</dbReference>
<sequence>MPGGQSRSGPHGQGERSGARRDLNFKRPSIARVYDYVLGGRENFDIDRRAAHSFLNVIPEAGQLAKDNRLFVRRGVRFLVGEAGIKQIIDVGSGLPTAGNVHEIAHAIDPTVRVVYVDNDPMVLTHARAMLDENETSTVITADLRAPETIFDDPETRKLVDMEQPFAVLISAILHHLSDEEDPFGAVAEFRGRLSPGSHLLVSHFLDEDPRCRDLERGFMDGLGSGRFRTWDENRSFFEGLEMVEPGLVYLNRWRPDEDTPRDHPVEKLFVGGIGRKV</sequence>
<evidence type="ECO:0000256" key="1">
    <source>
        <dbReference type="SAM" id="MobiDB-lite"/>
    </source>
</evidence>
<dbReference type="GO" id="GO:0008168">
    <property type="term" value="F:methyltransferase activity"/>
    <property type="evidence" value="ECO:0007669"/>
    <property type="project" value="UniProtKB-KW"/>
</dbReference>
<proteinExistence type="predicted"/>
<evidence type="ECO:0000313" key="3">
    <source>
        <dbReference type="Proteomes" id="UP001296706"/>
    </source>
</evidence>
<dbReference type="Proteomes" id="UP001296706">
    <property type="component" value="Unassembled WGS sequence"/>
</dbReference>
<dbReference type="EMBL" id="JAAXKY010000033">
    <property type="protein sequence ID" value="NMH77969.1"/>
    <property type="molecule type" value="Genomic_DNA"/>
</dbReference>
<keyword evidence="3" id="KW-1185">Reference proteome</keyword>
<dbReference type="Gene3D" id="3.40.50.150">
    <property type="entry name" value="Vaccinia Virus protein VP39"/>
    <property type="match status" value="1"/>
</dbReference>
<dbReference type="SUPFAM" id="SSF53335">
    <property type="entry name" value="S-adenosyl-L-methionine-dependent methyltransferases"/>
    <property type="match status" value="1"/>
</dbReference>
<dbReference type="Pfam" id="PF04672">
    <property type="entry name" value="Methyltransf_19"/>
    <property type="match status" value="1"/>
</dbReference>
<dbReference type="RefSeq" id="WP_169396040.1">
    <property type="nucleotide sequence ID" value="NZ_BAAAJH010000013.1"/>
</dbReference>
<organism evidence="2 3">
    <name type="scientific">Pseudonocardia xinjiangensis</name>
    <dbReference type="NCBI Taxonomy" id="75289"/>
    <lineage>
        <taxon>Bacteria</taxon>
        <taxon>Bacillati</taxon>
        <taxon>Actinomycetota</taxon>
        <taxon>Actinomycetes</taxon>
        <taxon>Pseudonocardiales</taxon>
        <taxon>Pseudonocardiaceae</taxon>
        <taxon>Pseudonocardia</taxon>
    </lineage>
</organism>
<dbReference type="CDD" id="cd02440">
    <property type="entry name" value="AdoMet_MTases"/>
    <property type="match status" value="1"/>
</dbReference>
<evidence type="ECO:0000313" key="2">
    <source>
        <dbReference type="EMBL" id="NMH77969.1"/>
    </source>
</evidence>